<keyword evidence="6 9" id="KW-0472">Membrane</keyword>
<evidence type="ECO:0000256" key="9">
    <source>
        <dbReference type="SAM" id="Phobius"/>
    </source>
</evidence>
<dbReference type="Gene3D" id="1.20.1070.10">
    <property type="entry name" value="Rhodopsin 7-helix transmembrane proteins"/>
    <property type="match status" value="1"/>
</dbReference>
<protein>
    <recommendedName>
        <fullName evidence="11">G-protein coupled receptors family 2 profile 2 domain-containing protein</fullName>
    </recommendedName>
</protein>
<proteinExistence type="inferred from homology"/>
<evidence type="ECO:0000256" key="10">
    <source>
        <dbReference type="SAM" id="SignalP"/>
    </source>
</evidence>
<feature type="signal peptide" evidence="10">
    <location>
        <begin position="1"/>
        <end position="21"/>
    </location>
</feature>
<dbReference type="InterPro" id="IPR036272">
    <property type="entry name" value="Methuselah_N_sf"/>
</dbReference>
<evidence type="ECO:0000256" key="5">
    <source>
        <dbReference type="ARBA" id="ARBA00023040"/>
    </source>
</evidence>
<accession>A0A834HVR2</accession>
<keyword evidence="5" id="KW-0297">G-protein coupled receptor</keyword>
<sequence>MNTTFALLFLVCSYTFSIVYGTNSDVCNKRICIRKCCDYNEARDITHNICVESNSSHPFANIPNVHVIPNQICRTTEYAIYASINQTQFFSNGSINVPIYGDHGSMLSMNQYCFDNMNGEPGVFICIPMENLEEEERKHVTFGLIVLLLIAFTSPYAEEIQCDADRCLRKCCDLNESVNMTKMKCVPSNYVHPFSKLEKTQVIPKQRCTSEEHTVKYHVNDTKFSSDGTLTVEQLGKYGYMLPMNRYCFDYMDDQPGVFVCIPKVLVTEQPRGHVTIGMIISMPFLFITFLVYLILPDKNVHQYALMLYVLTLLLAYVLLVTINLSESLPTFFCTGAAYGTLFLFMVSFFWMNVICFDIWYTFSGGRGYIVSSRKSERKRFLIYTAYAVGIPILHVCIVALLDKYLDEESIHKPNIGIKKCFLDDGWPSLWYMYGEAAILVLINVVFFTLTALKIRQVKKETLMLKQNESKRHALEKEKRRFNLFLKLFLAMGVNWTMEVISWLVNWQTTDKYTYIWYITDFINAVYGGVIFFIFVFKRKIWKMLQKRYIWQKSTETVTTRTTPLASASNLSNMHAYYNFIGKPHLARAVTTTTDTRTSHYSSATDTNLTERTNITERRNNGIPTEELALRRA</sequence>
<keyword evidence="13" id="KW-1185">Reference proteome</keyword>
<dbReference type="OrthoDB" id="6134459at2759"/>
<dbReference type="PANTHER" id="PTHR47154">
    <property type="entry name" value="G-PROTEIN COUPLED RECEPTOR MTH-RELATED"/>
    <property type="match status" value="1"/>
</dbReference>
<evidence type="ECO:0000256" key="6">
    <source>
        <dbReference type="ARBA" id="ARBA00023136"/>
    </source>
</evidence>
<dbReference type="InterPro" id="IPR000832">
    <property type="entry name" value="GPCR_2_secretin-like"/>
</dbReference>
<evidence type="ECO:0000256" key="3">
    <source>
        <dbReference type="ARBA" id="ARBA00022692"/>
    </source>
</evidence>
<dbReference type="SUPFAM" id="SSF63877">
    <property type="entry name" value="Methuselah ectodomain"/>
    <property type="match status" value="1"/>
</dbReference>
<feature type="transmembrane region" description="Helical" evidence="9">
    <location>
        <begin position="308"/>
        <end position="325"/>
    </location>
</feature>
<feature type="transmembrane region" description="Helical" evidence="9">
    <location>
        <begin position="484"/>
        <end position="504"/>
    </location>
</feature>
<feature type="transmembrane region" description="Helical" evidence="9">
    <location>
        <begin position="431"/>
        <end position="453"/>
    </location>
</feature>
<evidence type="ECO:0000256" key="8">
    <source>
        <dbReference type="ARBA" id="ARBA00023224"/>
    </source>
</evidence>
<dbReference type="CDD" id="cd15039">
    <property type="entry name" value="7tmB3_Methuselah-like"/>
    <property type="match status" value="1"/>
</dbReference>
<keyword evidence="7" id="KW-0675">Receptor</keyword>
<dbReference type="InterPro" id="IPR051384">
    <property type="entry name" value="Mth_GPCR"/>
</dbReference>
<comment type="caution">
    <text evidence="12">The sequence shown here is derived from an EMBL/GenBank/DDBJ whole genome shotgun (WGS) entry which is preliminary data.</text>
</comment>
<dbReference type="AlphaFoldDB" id="A0A834HVR2"/>
<keyword evidence="8" id="KW-0807">Transducer</keyword>
<feature type="chain" id="PRO_5032495176" description="G-protein coupled receptors family 2 profile 2 domain-containing protein" evidence="10">
    <location>
        <begin position="22"/>
        <end position="633"/>
    </location>
</feature>
<feature type="transmembrane region" description="Helical" evidence="9">
    <location>
        <begin position="275"/>
        <end position="296"/>
    </location>
</feature>
<evidence type="ECO:0000256" key="7">
    <source>
        <dbReference type="ARBA" id="ARBA00023170"/>
    </source>
</evidence>
<evidence type="ECO:0000313" key="13">
    <source>
        <dbReference type="Proteomes" id="UP000625711"/>
    </source>
</evidence>
<comment type="similarity">
    <text evidence="2">Belongs to the G-protein coupled receptor 2 family. Mth subfamily.</text>
</comment>
<gene>
    <name evidence="12" type="ORF">GWI33_018541</name>
</gene>
<keyword evidence="4 9" id="KW-1133">Transmembrane helix</keyword>
<feature type="domain" description="G-protein coupled receptors family 2 profile 2" evidence="11">
    <location>
        <begin position="271"/>
        <end position="539"/>
    </location>
</feature>
<dbReference type="Pfam" id="PF00002">
    <property type="entry name" value="7tm_2"/>
    <property type="match status" value="1"/>
</dbReference>
<keyword evidence="3 9" id="KW-0812">Transmembrane</keyword>
<feature type="transmembrane region" description="Helical" evidence="9">
    <location>
        <begin position="381"/>
        <end position="402"/>
    </location>
</feature>
<evidence type="ECO:0000256" key="2">
    <source>
        <dbReference type="ARBA" id="ARBA00008979"/>
    </source>
</evidence>
<evidence type="ECO:0000256" key="1">
    <source>
        <dbReference type="ARBA" id="ARBA00004127"/>
    </source>
</evidence>
<dbReference type="EMBL" id="JAACXV010014334">
    <property type="protein sequence ID" value="KAF7268268.1"/>
    <property type="molecule type" value="Genomic_DNA"/>
</dbReference>
<feature type="transmembrane region" description="Helical" evidence="9">
    <location>
        <begin position="337"/>
        <end position="361"/>
    </location>
</feature>
<evidence type="ECO:0000259" key="11">
    <source>
        <dbReference type="PROSITE" id="PS50261"/>
    </source>
</evidence>
<dbReference type="GO" id="GO:0007166">
    <property type="term" value="P:cell surface receptor signaling pathway"/>
    <property type="evidence" value="ECO:0007669"/>
    <property type="project" value="InterPro"/>
</dbReference>
<name>A0A834HVR2_RHYFE</name>
<organism evidence="12 13">
    <name type="scientific">Rhynchophorus ferrugineus</name>
    <name type="common">Red palm weevil</name>
    <name type="synonym">Curculio ferrugineus</name>
    <dbReference type="NCBI Taxonomy" id="354439"/>
    <lineage>
        <taxon>Eukaryota</taxon>
        <taxon>Metazoa</taxon>
        <taxon>Ecdysozoa</taxon>
        <taxon>Arthropoda</taxon>
        <taxon>Hexapoda</taxon>
        <taxon>Insecta</taxon>
        <taxon>Pterygota</taxon>
        <taxon>Neoptera</taxon>
        <taxon>Endopterygota</taxon>
        <taxon>Coleoptera</taxon>
        <taxon>Polyphaga</taxon>
        <taxon>Cucujiformia</taxon>
        <taxon>Curculionidae</taxon>
        <taxon>Dryophthorinae</taxon>
        <taxon>Rhynchophorus</taxon>
    </lineage>
</organism>
<dbReference type="GO" id="GO:0005886">
    <property type="term" value="C:plasma membrane"/>
    <property type="evidence" value="ECO:0007669"/>
    <property type="project" value="TreeGrafter"/>
</dbReference>
<dbReference type="GO" id="GO:0012505">
    <property type="term" value="C:endomembrane system"/>
    <property type="evidence" value="ECO:0007669"/>
    <property type="project" value="UniProtKB-SubCell"/>
</dbReference>
<dbReference type="InterPro" id="IPR017981">
    <property type="entry name" value="GPCR_2-like_7TM"/>
</dbReference>
<dbReference type="GO" id="GO:0008528">
    <property type="term" value="F:G protein-coupled peptide receptor activity"/>
    <property type="evidence" value="ECO:0007669"/>
    <property type="project" value="TreeGrafter"/>
</dbReference>
<dbReference type="PROSITE" id="PS50261">
    <property type="entry name" value="G_PROTEIN_RECEP_F2_4"/>
    <property type="match status" value="1"/>
</dbReference>
<keyword evidence="10" id="KW-0732">Signal</keyword>
<dbReference type="Proteomes" id="UP000625711">
    <property type="component" value="Unassembled WGS sequence"/>
</dbReference>
<comment type="subcellular location">
    <subcellularLocation>
        <location evidence="1">Endomembrane system</location>
        <topology evidence="1">Multi-pass membrane protein</topology>
    </subcellularLocation>
</comment>
<evidence type="ECO:0000256" key="4">
    <source>
        <dbReference type="ARBA" id="ARBA00022989"/>
    </source>
</evidence>
<reference evidence="12" key="1">
    <citation type="submission" date="2020-08" db="EMBL/GenBank/DDBJ databases">
        <title>Genome sequencing and assembly of the red palm weevil Rhynchophorus ferrugineus.</title>
        <authorList>
            <person name="Dias G.B."/>
            <person name="Bergman C.M."/>
            <person name="Manee M."/>
        </authorList>
    </citation>
    <scope>NUCLEOTIDE SEQUENCE</scope>
    <source>
        <strain evidence="12">AA-2017</strain>
        <tissue evidence="12">Whole larva</tissue>
    </source>
</reference>
<evidence type="ECO:0000313" key="12">
    <source>
        <dbReference type="EMBL" id="KAF7268268.1"/>
    </source>
</evidence>
<dbReference type="PANTHER" id="PTHR47154:SF2">
    <property type="entry name" value="G-PROTEIN COUPLED RECEPTOR MTH-RELATED"/>
    <property type="match status" value="1"/>
</dbReference>
<feature type="transmembrane region" description="Helical" evidence="9">
    <location>
        <begin position="516"/>
        <end position="537"/>
    </location>
</feature>